<feature type="transmembrane region" description="Helical" evidence="1">
    <location>
        <begin position="9"/>
        <end position="30"/>
    </location>
</feature>
<reference evidence="2" key="1">
    <citation type="submission" date="2019-04" db="EMBL/GenBank/DDBJ databases">
        <title>Analysis of the testis transcriptome of the Chagas disease vector Rhodnius prolixus.</title>
        <authorList>
            <person name="Cesar J."/>
            <person name="Ribeiro J.M."/>
            <person name="Pereira M.H."/>
            <person name="Araujo R.N."/>
            <person name="Gontijo N.F."/>
            <person name="Pessoa G."/>
            <person name="Sant'Anna M.V."/>
            <person name="Sorgine M.H."/>
            <person name="Majerowicz D."/>
            <person name="Carvalho A.B."/>
            <person name="Braz G."/>
            <person name="Mesquita R."/>
            <person name="Lagerblad P.O."/>
            <person name="Koerich L.B."/>
        </authorList>
    </citation>
    <scope>NUCLEOTIDE SEQUENCE</scope>
</reference>
<keyword evidence="1" id="KW-1133">Transmembrane helix</keyword>
<dbReference type="EMBL" id="GHKJ01001203">
    <property type="protein sequence ID" value="MOY46233.1"/>
    <property type="molecule type" value="Transcribed_RNA"/>
</dbReference>
<protein>
    <submittedName>
        <fullName evidence="2">Uncharacterized protein</fullName>
    </submittedName>
</protein>
<keyword evidence="1" id="KW-0472">Membrane</keyword>
<evidence type="ECO:0000256" key="1">
    <source>
        <dbReference type="SAM" id="Phobius"/>
    </source>
</evidence>
<evidence type="ECO:0000313" key="2">
    <source>
        <dbReference type="EMBL" id="MOY46233.1"/>
    </source>
</evidence>
<accession>A0A4P6D7J3</accession>
<name>A0A4P6D7J3_RHOPR</name>
<keyword evidence="1" id="KW-0812">Transmembrane</keyword>
<proteinExistence type="predicted"/>
<organism evidence="2">
    <name type="scientific">Rhodnius prolixus</name>
    <name type="common">Triatomid bug</name>
    <dbReference type="NCBI Taxonomy" id="13249"/>
    <lineage>
        <taxon>Eukaryota</taxon>
        <taxon>Metazoa</taxon>
        <taxon>Ecdysozoa</taxon>
        <taxon>Arthropoda</taxon>
        <taxon>Hexapoda</taxon>
        <taxon>Insecta</taxon>
        <taxon>Pterygota</taxon>
        <taxon>Neoptera</taxon>
        <taxon>Paraneoptera</taxon>
        <taxon>Hemiptera</taxon>
        <taxon>Heteroptera</taxon>
        <taxon>Panheteroptera</taxon>
        <taxon>Cimicomorpha</taxon>
        <taxon>Reduviidae</taxon>
        <taxon>Triatominae</taxon>
        <taxon>Rhodnius</taxon>
    </lineage>
</organism>
<sequence>MYKADPFNLAYSCFFLSHIFLVFAFLINFFNFTDPLWSFYWTHFTISSCKLKNLLGTIAFLLQIHCDGGWFPREALSTNLVKGRRCCATNPIQRKPKFCTTLR</sequence>
<dbReference type="AlphaFoldDB" id="A0A4P6D7J3"/>